<dbReference type="InterPro" id="IPR043740">
    <property type="entry name" value="DUF5685"/>
</dbReference>
<evidence type="ECO:0000313" key="1">
    <source>
        <dbReference type="EMBL" id="MBC8539757.1"/>
    </source>
</evidence>
<comment type="caution">
    <text evidence="1">The sequence shown here is derived from an EMBL/GenBank/DDBJ whole genome shotgun (WGS) entry which is preliminary data.</text>
</comment>
<accession>A0A926DL58</accession>
<keyword evidence="2" id="KW-1185">Reference proteome</keyword>
<dbReference type="AlphaFoldDB" id="A0A926DL58"/>
<sequence length="280" mass="32369">MFGYVQIYKDELKVKEYNVFRSYYCGLCKTLKDEYGFSSRMGLNYDSVFLALILSSVTNAEFFCQAERCIANPFRKKAVAQTNKCLSYSAGVMVILALLKLRDNMHDEHSIKSFFAYCCMWRAKRHVLKRYGGLYKKSEEFIFALSRLEADRCASIDQLSHEFASLMQLLFTPDFIEDQNTRRILGHMGYMLGRFIYILDAYEDMEKDKKKNCFNVFLLNPALPDKEELRASLTFTLSSVASSYELLTLKVNKSILDNIIYLGLSNVLDNVLDHKGEKKA</sequence>
<dbReference type="EMBL" id="JACRSU010000001">
    <property type="protein sequence ID" value="MBC8539757.1"/>
    <property type="molecule type" value="Genomic_DNA"/>
</dbReference>
<dbReference type="Pfam" id="PF18937">
    <property type="entry name" value="DUF5685"/>
    <property type="match status" value="1"/>
</dbReference>
<dbReference type="Proteomes" id="UP000611762">
    <property type="component" value="Unassembled WGS sequence"/>
</dbReference>
<protein>
    <submittedName>
        <fullName evidence="1">Uncharacterized protein</fullName>
    </submittedName>
</protein>
<dbReference type="RefSeq" id="WP_249310965.1">
    <property type="nucleotide sequence ID" value="NZ_JACRSU010000001.1"/>
</dbReference>
<name>A0A926DL58_9FIRM</name>
<evidence type="ECO:0000313" key="2">
    <source>
        <dbReference type="Proteomes" id="UP000611762"/>
    </source>
</evidence>
<gene>
    <name evidence="1" type="ORF">H8698_02050</name>
</gene>
<reference evidence="1" key="1">
    <citation type="submission" date="2020-08" db="EMBL/GenBank/DDBJ databases">
        <title>Genome public.</title>
        <authorList>
            <person name="Liu C."/>
            <person name="Sun Q."/>
        </authorList>
    </citation>
    <scope>NUCLEOTIDE SEQUENCE</scope>
    <source>
        <strain evidence="1">H8</strain>
    </source>
</reference>
<organism evidence="1 2">
    <name type="scientific">Congzhengia minquanensis</name>
    <dbReference type="NCBI Taxonomy" id="2763657"/>
    <lineage>
        <taxon>Bacteria</taxon>
        <taxon>Bacillati</taxon>
        <taxon>Bacillota</taxon>
        <taxon>Clostridia</taxon>
        <taxon>Eubacteriales</taxon>
        <taxon>Oscillospiraceae</taxon>
        <taxon>Congzhengia</taxon>
    </lineage>
</organism>
<proteinExistence type="predicted"/>